<keyword evidence="1" id="KW-0472">Membrane</keyword>
<feature type="transmembrane region" description="Helical" evidence="1">
    <location>
        <begin position="42"/>
        <end position="62"/>
    </location>
</feature>
<keyword evidence="1" id="KW-0812">Transmembrane</keyword>
<keyword evidence="1" id="KW-1133">Transmembrane helix</keyword>
<accession>A0A264VZX5</accession>
<feature type="transmembrane region" description="Helical" evidence="1">
    <location>
        <begin position="6"/>
        <end position="22"/>
    </location>
</feature>
<organism evidence="2 3">
    <name type="scientific">Tetzosporium hominis</name>
    <dbReference type="NCBI Taxonomy" id="2020506"/>
    <lineage>
        <taxon>Bacteria</taxon>
        <taxon>Bacillati</taxon>
        <taxon>Bacillota</taxon>
        <taxon>Bacilli</taxon>
        <taxon>Bacillales</taxon>
        <taxon>Caryophanaceae</taxon>
        <taxon>Tetzosporium</taxon>
    </lineage>
</organism>
<protein>
    <submittedName>
        <fullName evidence="2">Uncharacterized protein</fullName>
    </submittedName>
</protein>
<dbReference type="Proteomes" id="UP000217065">
    <property type="component" value="Unassembled WGS sequence"/>
</dbReference>
<evidence type="ECO:0000256" key="1">
    <source>
        <dbReference type="SAM" id="Phobius"/>
    </source>
</evidence>
<gene>
    <name evidence="2" type="ORF">CF394_14475</name>
</gene>
<dbReference type="EMBL" id="NOKQ01000342">
    <property type="protein sequence ID" value="OZS76890.1"/>
    <property type="molecule type" value="Genomic_DNA"/>
</dbReference>
<keyword evidence="3" id="KW-1185">Reference proteome</keyword>
<sequence>MIFKVIYVAIFLVIWFWIFKNYKLLVKEQPSEEEAAYLVKKIKLGIFLFIVQFIVAIFSMIFS</sequence>
<evidence type="ECO:0000313" key="3">
    <source>
        <dbReference type="Proteomes" id="UP000217065"/>
    </source>
</evidence>
<dbReference type="AlphaFoldDB" id="A0A264VZX5"/>
<proteinExistence type="predicted"/>
<comment type="caution">
    <text evidence="2">The sequence shown here is derived from an EMBL/GenBank/DDBJ whole genome shotgun (WGS) entry which is preliminary data.</text>
</comment>
<evidence type="ECO:0000313" key="2">
    <source>
        <dbReference type="EMBL" id="OZS76890.1"/>
    </source>
</evidence>
<reference evidence="2 3" key="1">
    <citation type="submission" date="2017-07" db="EMBL/GenBank/DDBJ databases">
        <title>Tetzosporium hominis gen.nov. sp.nov.</title>
        <authorList>
            <person name="Tetz G."/>
            <person name="Tetz V."/>
        </authorList>
    </citation>
    <scope>NUCLEOTIDE SEQUENCE [LARGE SCALE GENOMIC DNA]</scope>
    <source>
        <strain evidence="2 3">VT-49</strain>
    </source>
</reference>
<name>A0A264VZX5_9BACL</name>